<evidence type="ECO:0000256" key="1">
    <source>
        <dbReference type="ARBA" id="ARBA00004651"/>
    </source>
</evidence>
<dbReference type="GO" id="GO:0005524">
    <property type="term" value="F:ATP binding"/>
    <property type="evidence" value="ECO:0007669"/>
    <property type="project" value="UniProtKB-KW"/>
</dbReference>
<name>D2YH47_VIBMI</name>
<dbReference type="InterPro" id="IPR001789">
    <property type="entry name" value="Sig_transdc_resp-reg_receiver"/>
</dbReference>
<evidence type="ECO:0000313" key="14">
    <source>
        <dbReference type="EMBL" id="EEW05904.1"/>
    </source>
</evidence>
<gene>
    <name evidence="14" type="ORF">VMB_28440</name>
</gene>
<dbReference type="InterPro" id="IPR008207">
    <property type="entry name" value="Sig_transdc_His_kin_Hpt_dom"/>
</dbReference>
<dbReference type="InterPro" id="IPR036641">
    <property type="entry name" value="HPT_dom_sf"/>
</dbReference>
<dbReference type="CDD" id="cd00088">
    <property type="entry name" value="HPT"/>
    <property type="match status" value="1"/>
</dbReference>
<keyword evidence="6" id="KW-0067">ATP-binding</keyword>
<proteinExistence type="predicted"/>
<dbReference type="PANTHER" id="PTHR45339">
    <property type="entry name" value="HYBRID SIGNAL TRANSDUCTION HISTIDINE KINASE J"/>
    <property type="match status" value="1"/>
</dbReference>
<keyword evidence="5" id="KW-0547">Nucleotide-binding</keyword>
<dbReference type="Gene3D" id="3.40.50.2300">
    <property type="match status" value="1"/>
</dbReference>
<dbReference type="PANTHER" id="PTHR45339:SF1">
    <property type="entry name" value="HYBRID SIGNAL TRANSDUCTION HISTIDINE KINASE J"/>
    <property type="match status" value="1"/>
</dbReference>
<keyword evidence="3 10" id="KW-0597">Phosphoprotein</keyword>
<evidence type="ECO:0000256" key="11">
    <source>
        <dbReference type="PROSITE-ProRule" id="PRU00169"/>
    </source>
</evidence>
<dbReference type="GO" id="GO:0004672">
    <property type="term" value="F:protein kinase activity"/>
    <property type="evidence" value="ECO:0007669"/>
    <property type="project" value="UniProtKB-ARBA"/>
</dbReference>
<dbReference type="GO" id="GO:0000160">
    <property type="term" value="P:phosphorelay signal transduction system"/>
    <property type="evidence" value="ECO:0007669"/>
    <property type="project" value="UniProtKB-KW"/>
</dbReference>
<keyword evidence="7" id="KW-1133">Transmembrane helix</keyword>
<dbReference type="AlphaFoldDB" id="D2YH47"/>
<keyword evidence="2" id="KW-1003">Cell membrane</keyword>
<dbReference type="Gene3D" id="1.20.120.160">
    <property type="entry name" value="HPT domain"/>
    <property type="match status" value="1"/>
</dbReference>
<comment type="caution">
    <text evidence="11">Lacks conserved residue(s) required for the propagation of feature annotation.</text>
</comment>
<organism evidence="14 15">
    <name type="scientific">Vibrio mimicus VM603</name>
    <dbReference type="NCBI Taxonomy" id="671074"/>
    <lineage>
        <taxon>Bacteria</taxon>
        <taxon>Pseudomonadati</taxon>
        <taxon>Pseudomonadota</taxon>
        <taxon>Gammaproteobacteria</taxon>
        <taxon>Vibrionales</taxon>
        <taxon>Vibrionaceae</taxon>
        <taxon>Vibrio</taxon>
    </lineage>
</organism>
<feature type="domain" description="HPt" evidence="13">
    <location>
        <begin position="89"/>
        <end position="187"/>
    </location>
</feature>
<evidence type="ECO:0000256" key="2">
    <source>
        <dbReference type="ARBA" id="ARBA00022475"/>
    </source>
</evidence>
<dbReference type="PROSITE" id="PS50894">
    <property type="entry name" value="HPT"/>
    <property type="match status" value="1"/>
</dbReference>
<evidence type="ECO:0000313" key="15">
    <source>
        <dbReference type="Proteomes" id="UP000004827"/>
    </source>
</evidence>
<comment type="caution">
    <text evidence="14">The sequence shown here is derived from an EMBL/GenBank/DDBJ whole genome shotgun (WGS) entry which is preliminary data.</text>
</comment>
<dbReference type="SUPFAM" id="SSF47226">
    <property type="entry name" value="Histidine-containing phosphotransfer domain, HPT domain"/>
    <property type="match status" value="1"/>
</dbReference>
<dbReference type="InterPro" id="IPR011006">
    <property type="entry name" value="CheY-like_superfamily"/>
</dbReference>
<evidence type="ECO:0000256" key="9">
    <source>
        <dbReference type="ARBA" id="ARBA00023136"/>
    </source>
</evidence>
<evidence type="ECO:0000256" key="6">
    <source>
        <dbReference type="ARBA" id="ARBA00022840"/>
    </source>
</evidence>
<feature type="modified residue" description="Phosphohistidine" evidence="10">
    <location>
        <position position="130"/>
    </location>
</feature>
<evidence type="ECO:0000259" key="13">
    <source>
        <dbReference type="PROSITE" id="PS50894"/>
    </source>
</evidence>
<evidence type="ECO:0000256" key="5">
    <source>
        <dbReference type="ARBA" id="ARBA00022741"/>
    </source>
</evidence>
<reference evidence="14 15" key="1">
    <citation type="journal article" date="2009" name="BMC Evol. Biol.">
        <title>Genomic taxonomy of Vibrios.</title>
        <authorList>
            <person name="Thompson C.C."/>
            <person name="Vicente A.C."/>
            <person name="Souza R.C."/>
            <person name="Vasconcelos A.T."/>
            <person name="Vesth T."/>
            <person name="Alves N.Jr."/>
            <person name="Ussery D.W."/>
            <person name="Iida T."/>
            <person name="Thompson F.L."/>
        </authorList>
    </citation>
    <scope>NUCLEOTIDE SEQUENCE [LARGE SCALE GENOMIC DNA]</scope>
    <source>
        <strain evidence="14 15">VM603</strain>
    </source>
</reference>
<dbReference type="PROSITE" id="PS50110">
    <property type="entry name" value="RESPONSE_REGULATORY"/>
    <property type="match status" value="1"/>
</dbReference>
<evidence type="ECO:0000256" key="8">
    <source>
        <dbReference type="ARBA" id="ARBA00023012"/>
    </source>
</evidence>
<keyword evidence="9" id="KW-0472">Membrane</keyword>
<evidence type="ECO:0000256" key="4">
    <source>
        <dbReference type="ARBA" id="ARBA00022692"/>
    </source>
</evidence>
<keyword evidence="8" id="KW-0902">Two-component regulatory system</keyword>
<evidence type="ECO:0000256" key="3">
    <source>
        <dbReference type="ARBA" id="ARBA00022553"/>
    </source>
</evidence>
<protein>
    <submittedName>
        <fullName evidence="14">Uncharacterized protein</fullName>
    </submittedName>
</protein>
<dbReference type="EMBL" id="ACYU01000145">
    <property type="protein sequence ID" value="EEW05904.1"/>
    <property type="molecule type" value="Genomic_DNA"/>
</dbReference>
<evidence type="ECO:0000256" key="10">
    <source>
        <dbReference type="PROSITE-ProRule" id="PRU00110"/>
    </source>
</evidence>
<comment type="subcellular location">
    <subcellularLocation>
        <location evidence="1">Cell membrane</location>
        <topology evidence="1">Multi-pass membrane protein</topology>
    </subcellularLocation>
</comment>
<dbReference type="Proteomes" id="UP000004827">
    <property type="component" value="Unassembled WGS sequence"/>
</dbReference>
<dbReference type="GO" id="GO:0005886">
    <property type="term" value="C:plasma membrane"/>
    <property type="evidence" value="ECO:0007669"/>
    <property type="project" value="UniProtKB-SubCell"/>
</dbReference>
<accession>D2YH47</accession>
<dbReference type="Pfam" id="PF01627">
    <property type="entry name" value="Hpt"/>
    <property type="match status" value="1"/>
</dbReference>
<dbReference type="SUPFAM" id="SSF52172">
    <property type="entry name" value="CheY-like"/>
    <property type="match status" value="1"/>
</dbReference>
<sequence length="187" mass="20878">MIAVTAHAMAGERDRLLKAGMDDYLTKPIEEHILQQVLVHWSPHTRSKQVAKITPPDGAAVVQNALSFSQQTEDAIIDWPAALRQSANKEDLAKEMLSMLVDHLREIETVINLALEDEVYATSDLLHHIHKLHGSCSYSGVPRLRKVCASLEHALRNGATVYDLEPELFELQDEMAKVISASTDYLD</sequence>
<feature type="domain" description="Response regulatory" evidence="12">
    <location>
        <begin position="1"/>
        <end position="42"/>
    </location>
</feature>
<evidence type="ECO:0000256" key="7">
    <source>
        <dbReference type="ARBA" id="ARBA00022989"/>
    </source>
</evidence>
<keyword evidence="4" id="KW-0812">Transmembrane</keyword>
<evidence type="ECO:0000259" key="12">
    <source>
        <dbReference type="PROSITE" id="PS50110"/>
    </source>
</evidence>